<sequence length="259" mass="29449">MQKSITFKKINISFTDEGKGTVIVLIHGFLENKTMWKNITPVLTKKNRVIAIDLLGHGKTDCLGYVHSLTLFSEAIEAVLKHLKLRRFYIIGHSLGGYVALKLADRHPLKIKGLCLLNSTSNEDDDDRKVLRKRANKMVQHNFENLVRMSFVNLFTEDSRNKYKNEINIALAEALKTPVQGYIAANDGMRLRENQNHVLANNSFKKLIIAGKKDPVLDFSKSLKEAILTNSEIKLLINGHMSHIEDSQELLELLKEFVK</sequence>
<dbReference type="AlphaFoldDB" id="A0A0M9CG44"/>
<accession>A0A0M9CG44</accession>
<dbReference type="InterPro" id="IPR050266">
    <property type="entry name" value="AB_hydrolase_sf"/>
</dbReference>
<dbReference type="EMBL" id="LGBR01000001">
    <property type="protein sequence ID" value="KOY51793.1"/>
    <property type="molecule type" value="Genomic_DNA"/>
</dbReference>
<proteinExistence type="predicted"/>
<feature type="domain" description="AB hydrolase-1" evidence="1">
    <location>
        <begin position="22"/>
        <end position="246"/>
    </location>
</feature>
<dbReference type="STRING" id="1300348.I602_1353"/>
<dbReference type="SUPFAM" id="SSF53474">
    <property type="entry name" value="alpha/beta-Hydrolases"/>
    <property type="match status" value="1"/>
</dbReference>
<name>A0A0M9CG44_9FLAO</name>
<keyword evidence="2" id="KW-0378">Hydrolase</keyword>
<dbReference type="Gene3D" id="3.40.50.1820">
    <property type="entry name" value="alpha/beta hydrolase"/>
    <property type="match status" value="1"/>
</dbReference>
<reference evidence="3 5" key="2">
    <citation type="submission" date="2016-10" db="EMBL/GenBank/DDBJ databases">
        <authorList>
            <person name="Varghese N."/>
            <person name="Submissions S."/>
        </authorList>
    </citation>
    <scope>NUCLEOTIDE SEQUENCE [LARGE SCALE GENOMIC DNA]</scope>
    <source>
        <strain evidence="3 5">DSW-5</strain>
    </source>
</reference>
<dbReference type="PANTHER" id="PTHR43798">
    <property type="entry name" value="MONOACYLGLYCEROL LIPASE"/>
    <property type="match status" value="1"/>
</dbReference>
<dbReference type="GO" id="GO:0016787">
    <property type="term" value="F:hydrolase activity"/>
    <property type="evidence" value="ECO:0007669"/>
    <property type="project" value="UniProtKB-KW"/>
</dbReference>
<dbReference type="PRINTS" id="PR00111">
    <property type="entry name" value="ABHYDROLASE"/>
</dbReference>
<dbReference type="Proteomes" id="UP000183071">
    <property type="component" value="Unassembled WGS sequence"/>
</dbReference>
<dbReference type="Pfam" id="PF00561">
    <property type="entry name" value="Abhydrolase_1"/>
    <property type="match status" value="1"/>
</dbReference>
<dbReference type="RefSeq" id="WP_053973941.1">
    <property type="nucleotide sequence ID" value="NZ_FNUE01000001.1"/>
</dbReference>
<dbReference type="Proteomes" id="UP000037716">
    <property type="component" value="Unassembled WGS sequence"/>
</dbReference>
<dbReference type="InterPro" id="IPR000073">
    <property type="entry name" value="AB_hydrolase_1"/>
</dbReference>
<keyword evidence="5" id="KW-1185">Reference proteome</keyword>
<reference evidence="2 4" key="1">
    <citation type="submission" date="2015-07" db="EMBL/GenBank/DDBJ databases">
        <title>Genome of Polaribacter dokdonenesis DSW-5, isolated from seawater off Dokdo in Korea.</title>
        <authorList>
            <person name="Yoon K."/>
            <person name="Song J.Y."/>
            <person name="Kim J.F."/>
        </authorList>
    </citation>
    <scope>NUCLEOTIDE SEQUENCE [LARGE SCALE GENOMIC DNA]</scope>
    <source>
        <strain evidence="2 4">DSW-5</strain>
    </source>
</reference>
<comment type="caution">
    <text evidence="2">The sequence shown here is derived from an EMBL/GenBank/DDBJ whole genome shotgun (WGS) entry which is preliminary data.</text>
</comment>
<evidence type="ECO:0000313" key="2">
    <source>
        <dbReference type="EMBL" id="KOY51793.1"/>
    </source>
</evidence>
<gene>
    <name evidence="2" type="ORF">I602_1353</name>
    <name evidence="3" type="ORF">SAMN05444353_0417</name>
</gene>
<dbReference type="InterPro" id="IPR029058">
    <property type="entry name" value="AB_hydrolase_fold"/>
</dbReference>
<protein>
    <submittedName>
        <fullName evidence="2">Alpha/beta hydrolase</fullName>
    </submittedName>
    <submittedName>
        <fullName evidence="3">Pimeloyl-ACP methyl ester carboxylesterase</fullName>
    </submittedName>
</protein>
<evidence type="ECO:0000313" key="3">
    <source>
        <dbReference type="EMBL" id="SEE02949.1"/>
    </source>
</evidence>
<evidence type="ECO:0000259" key="1">
    <source>
        <dbReference type="Pfam" id="PF00561"/>
    </source>
</evidence>
<evidence type="ECO:0000313" key="4">
    <source>
        <dbReference type="Proteomes" id="UP000037716"/>
    </source>
</evidence>
<organism evidence="2 4">
    <name type="scientific">Polaribacter dokdonensis DSW-5</name>
    <dbReference type="NCBI Taxonomy" id="1300348"/>
    <lineage>
        <taxon>Bacteria</taxon>
        <taxon>Pseudomonadati</taxon>
        <taxon>Bacteroidota</taxon>
        <taxon>Flavobacteriia</taxon>
        <taxon>Flavobacteriales</taxon>
        <taxon>Flavobacteriaceae</taxon>
    </lineage>
</organism>
<dbReference type="PATRIC" id="fig|1300348.6.peg.1352"/>
<evidence type="ECO:0000313" key="5">
    <source>
        <dbReference type="Proteomes" id="UP000183071"/>
    </source>
</evidence>
<dbReference type="OrthoDB" id="252464at2"/>
<dbReference type="EMBL" id="FNUE01000001">
    <property type="protein sequence ID" value="SEE02949.1"/>
    <property type="molecule type" value="Genomic_DNA"/>
</dbReference>